<protein>
    <recommendedName>
        <fullName evidence="13">Nickel/cobalt efflux system</fullName>
    </recommendedName>
</protein>
<evidence type="ECO:0000256" key="5">
    <source>
        <dbReference type="ARBA" id="ARBA00022475"/>
    </source>
</evidence>
<dbReference type="GO" id="GO:0010045">
    <property type="term" value="P:response to nickel cation"/>
    <property type="evidence" value="ECO:0007669"/>
    <property type="project" value="TreeGrafter"/>
</dbReference>
<keyword evidence="11 13" id="KW-0472">Membrane</keyword>
<feature type="transmembrane region" description="Helical" evidence="13">
    <location>
        <begin position="226"/>
        <end position="246"/>
    </location>
</feature>
<evidence type="ECO:0000256" key="1">
    <source>
        <dbReference type="ARBA" id="ARBA00002510"/>
    </source>
</evidence>
<comment type="caution">
    <text evidence="14">The sequence shown here is derived from an EMBL/GenBank/DDBJ whole genome shotgun (WGS) entry which is preliminary data.</text>
</comment>
<keyword evidence="15" id="KW-1185">Reference proteome</keyword>
<sequence length="326" mass="33881">MTTGTGRISRRIAHAAPAVLVLLLLAAGEALAQKSTPFGISRPEQSITGPASPFLAWILSETARYYQLLVDALKESKQNGTASLGLIALSFGYGVFHAAGPGHGKAVISSYLFANDEAVKRGIALSGAFALVQALSAIAMVSVLAAILNVTAQTMDASTLMLERLSNFMVMAVGAWLFWRKGRALWGLIAARFGLPGASIHVHDANCGHLALPTDSETAKRNNMRAILAAGLRPCTGAIIVLVFAWRQGIYGSGIIATFAMGLGTALTIAVIATVAVLAKSLAVRLAAPQSFAAAITVRTLEMGLAFMVFALGLILLAGVINLPSA</sequence>
<dbReference type="RefSeq" id="WP_105862308.1">
    <property type="nucleotide sequence ID" value="NZ_PUEJ01000004.1"/>
</dbReference>
<evidence type="ECO:0000256" key="7">
    <source>
        <dbReference type="ARBA" id="ARBA00022692"/>
    </source>
</evidence>
<evidence type="ECO:0000256" key="13">
    <source>
        <dbReference type="RuleBase" id="RU362101"/>
    </source>
</evidence>
<evidence type="ECO:0000256" key="2">
    <source>
        <dbReference type="ARBA" id="ARBA00004651"/>
    </source>
</evidence>
<dbReference type="GO" id="GO:0005886">
    <property type="term" value="C:plasma membrane"/>
    <property type="evidence" value="ECO:0007669"/>
    <property type="project" value="UniProtKB-SubCell"/>
</dbReference>
<comment type="subcellular location">
    <subcellularLocation>
        <location evidence="2 13">Cell membrane</location>
        <topology evidence="2 13">Multi-pass membrane protein</topology>
    </subcellularLocation>
</comment>
<keyword evidence="8 13" id="KW-1133">Transmembrane helix</keyword>
<keyword evidence="7 13" id="KW-0812">Transmembrane</keyword>
<evidence type="ECO:0000313" key="15">
    <source>
        <dbReference type="Proteomes" id="UP000237682"/>
    </source>
</evidence>
<evidence type="ECO:0000256" key="10">
    <source>
        <dbReference type="ARBA" id="ARBA00023112"/>
    </source>
</evidence>
<evidence type="ECO:0000256" key="8">
    <source>
        <dbReference type="ARBA" id="ARBA00022989"/>
    </source>
</evidence>
<keyword evidence="9" id="KW-0406">Ion transport</keyword>
<reference evidence="14 15" key="1">
    <citation type="submission" date="2018-02" db="EMBL/GenBank/DDBJ databases">
        <title>Whole genome sequencing of endophytic bacterium.</title>
        <authorList>
            <person name="Eedara R."/>
            <person name="Podile A.R."/>
        </authorList>
    </citation>
    <scope>NUCLEOTIDE SEQUENCE [LARGE SCALE GENOMIC DNA]</scope>
    <source>
        <strain evidence="14 15">RP1T</strain>
    </source>
</reference>
<dbReference type="Pfam" id="PF03824">
    <property type="entry name" value="NicO"/>
    <property type="match status" value="2"/>
</dbReference>
<dbReference type="GO" id="GO:0006824">
    <property type="term" value="P:cobalt ion transport"/>
    <property type="evidence" value="ECO:0007669"/>
    <property type="project" value="UniProtKB-KW"/>
</dbReference>
<name>A0A2S9QDE5_9HYPH</name>
<evidence type="ECO:0000256" key="6">
    <source>
        <dbReference type="ARBA" id="ARBA00022596"/>
    </source>
</evidence>
<evidence type="ECO:0000313" key="14">
    <source>
        <dbReference type="EMBL" id="PRH87373.1"/>
    </source>
</evidence>
<gene>
    <name evidence="14" type="ORF">C5L14_12175</name>
</gene>
<feature type="transmembrane region" description="Helical" evidence="13">
    <location>
        <begin position="300"/>
        <end position="321"/>
    </location>
</feature>
<dbReference type="OrthoDB" id="9812956at2"/>
<evidence type="ECO:0000256" key="12">
    <source>
        <dbReference type="ARBA" id="ARBA00023285"/>
    </source>
</evidence>
<dbReference type="GO" id="GO:0015099">
    <property type="term" value="F:nickel cation transmembrane transporter activity"/>
    <property type="evidence" value="ECO:0007669"/>
    <property type="project" value="UniProtKB-UniRule"/>
</dbReference>
<organism evidence="14 15">
    <name type="scientific">Labrys okinawensis</name>
    <dbReference type="NCBI Taxonomy" id="346911"/>
    <lineage>
        <taxon>Bacteria</taxon>
        <taxon>Pseudomonadati</taxon>
        <taxon>Pseudomonadota</taxon>
        <taxon>Alphaproteobacteria</taxon>
        <taxon>Hyphomicrobiales</taxon>
        <taxon>Xanthobacteraceae</taxon>
        <taxon>Labrys</taxon>
    </lineage>
</organism>
<dbReference type="InterPro" id="IPR051224">
    <property type="entry name" value="NiCoT_RcnA"/>
</dbReference>
<evidence type="ECO:0000256" key="4">
    <source>
        <dbReference type="ARBA" id="ARBA00022448"/>
    </source>
</evidence>
<dbReference type="GO" id="GO:0032025">
    <property type="term" value="P:response to cobalt ion"/>
    <property type="evidence" value="ECO:0007669"/>
    <property type="project" value="TreeGrafter"/>
</dbReference>
<keyword evidence="10" id="KW-0921">Nickel transport</keyword>
<feature type="transmembrane region" description="Helical" evidence="13">
    <location>
        <begin position="123"/>
        <end position="148"/>
    </location>
</feature>
<dbReference type="EMBL" id="PUEJ01000004">
    <property type="protein sequence ID" value="PRH87373.1"/>
    <property type="molecule type" value="Genomic_DNA"/>
</dbReference>
<keyword evidence="3" id="KW-0171">Cobalt transport</keyword>
<feature type="transmembrane region" description="Helical" evidence="13">
    <location>
        <begin position="160"/>
        <end position="179"/>
    </location>
</feature>
<evidence type="ECO:0000256" key="11">
    <source>
        <dbReference type="ARBA" id="ARBA00023136"/>
    </source>
</evidence>
<feature type="transmembrane region" description="Helical" evidence="13">
    <location>
        <begin position="82"/>
        <end position="102"/>
    </location>
</feature>
<keyword evidence="5" id="KW-1003">Cell membrane</keyword>
<dbReference type="AlphaFoldDB" id="A0A2S9QDE5"/>
<comment type="function">
    <text evidence="1">Efflux system for nickel and cobalt.</text>
</comment>
<keyword evidence="4 13" id="KW-0813">Transport</keyword>
<feature type="transmembrane region" description="Helical" evidence="13">
    <location>
        <begin position="252"/>
        <end position="279"/>
    </location>
</feature>
<dbReference type="PANTHER" id="PTHR40659:SF1">
    <property type="entry name" value="NICKEL_COBALT EFFLUX SYSTEM RCNA"/>
    <property type="match status" value="1"/>
</dbReference>
<evidence type="ECO:0000256" key="3">
    <source>
        <dbReference type="ARBA" id="ARBA00022426"/>
    </source>
</evidence>
<dbReference type="InterPro" id="IPR011541">
    <property type="entry name" value="Ni/Co_transpt_high_affinity"/>
</dbReference>
<accession>A0A2S9QDE5</accession>
<keyword evidence="6" id="KW-0533">Nickel</keyword>
<proteinExistence type="inferred from homology"/>
<keyword evidence="12" id="KW-0170">Cobalt</keyword>
<evidence type="ECO:0000256" key="9">
    <source>
        <dbReference type="ARBA" id="ARBA00023065"/>
    </source>
</evidence>
<dbReference type="PANTHER" id="PTHR40659">
    <property type="entry name" value="NICKEL/COBALT EFFLUX SYSTEM RCNA"/>
    <property type="match status" value="1"/>
</dbReference>
<dbReference type="GO" id="GO:0046583">
    <property type="term" value="F:monoatomic cation efflux transmembrane transporter activity"/>
    <property type="evidence" value="ECO:0007669"/>
    <property type="project" value="TreeGrafter"/>
</dbReference>
<dbReference type="Proteomes" id="UP000237682">
    <property type="component" value="Unassembled WGS sequence"/>
</dbReference>
<comment type="similarity">
    <text evidence="13">Belongs to the NiCoT transporter (TC 2.A.52) family.</text>
</comment>